<reference evidence="1 2" key="1">
    <citation type="submission" date="2020-02" db="EMBL/GenBank/DDBJ databases">
        <authorList>
            <person name="Ferguson B K."/>
        </authorList>
    </citation>
    <scope>NUCLEOTIDE SEQUENCE [LARGE SCALE GENOMIC DNA]</scope>
</reference>
<dbReference type="EMBL" id="CADCXV010000829">
    <property type="protein sequence ID" value="CAB0036806.1"/>
    <property type="molecule type" value="Genomic_DNA"/>
</dbReference>
<evidence type="ECO:0000313" key="1">
    <source>
        <dbReference type="EMBL" id="CAB0036806.1"/>
    </source>
</evidence>
<name>A0A6H5IJT3_9HYME</name>
<protein>
    <submittedName>
        <fullName evidence="1">Uncharacterized protein</fullName>
    </submittedName>
</protein>
<proteinExistence type="predicted"/>
<gene>
    <name evidence="1" type="ORF">TBRA_LOCUS8654</name>
</gene>
<evidence type="ECO:0000313" key="2">
    <source>
        <dbReference type="Proteomes" id="UP000479190"/>
    </source>
</evidence>
<organism evidence="1 2">
    <name type="scientific">Trichogramma brassicae</name>
    <dbReference type="NCBI Taxonomy" id="86971"/>
    <lineage>
        <taxon>Eukaryota</taxon>
        <taxon>Metazoa</taxon>
        <taxon>Ecdysozoa</taxon>
        <taxon>Arthropoda</taxon>
        <taxon>Hexapoda</taxon>
        <taxon>Insecta</taxon>
        <taxon>Pterygota</taxon>
        <taxon>Neoptera</taxon>
        <taxon>Endopterygota</taxon>
        <taxon>Hymenoptera</taxon>
        <taxon>Apocrita</taxon>
        <taxon>Proctotrupomorpha</taxon>
        <taxon>Chalcidoidea</taxon>
        <taxon>Trichogrammatidae</taxon>
        <taxon>Trichogramma</taxon>
    </lineage>
</organism>
<accession>A0A6H5IJT3</accession>
<dbReference type="Proteomes" id="UP000479190">
    <property type="component" value="Unassembled WGS sequence"/>
</dbReference>
<keyword evidence="2" id="KW-1185">Reference proteome</keyword>
<dbReference type="AlphaFoldDB" id="A0A6H5IJT3"/>
<sequence>MRWEADGALARLQKEQPAKISLPAMKCLTAVPRGLNIKGTRKEKDGSYINYVESKKNCYIVKHSLTHNVV</sequence>